<sequence>MSGKLQYSGCRDIVNFWKYSENLNSNQLHIIREIVRLKGTYRAIHKLNKMLKTIIKAAETDDLFDGKDDFEDDKIFMMRSYHLLLRIT</sequence>
<evidence type="ECO:0000313" key="2">
    <source>
        <dbReference type="Proteomes" id="UP000234323"/>
    </source>
</evidence>
<proteinExistence type="predicted"/>
<dbReference type="Proteomes" id="UP000234323">
    <property type="component" value="Unassembled WGS sequence"/>
</dbReference>
<protein>
    <submittedName>
        <fullName evidence="1">Uncharacterized protein</fullName>
    </submittedName>
</protein>
<accession>A0A2I1H7R2</accession>
<dbReference type="AlphaFoldDB" id="A0A2I1H7R2"/>
<comment type="caution">
    <text evidence="1">The sequence shown here is derived from an EMBL/GenBank/DDBJ whole genome shotgun (WGS) entry which is preliminary data.</text>
</comment>
<organism evidence="1 2">
    <name type="scientific">Rhizophagus irregularis</name>
    <dbReference type="NCBI Taxonomy" id="588596"/>
    <lineage>
        <taxon>Eukaryota</taxon>
        <taxon>Fungi</taxon>
        <taxon>Fungi incertae sedis</taxon>
        <taxon>Mucoromycota</taxon>
        <taxon>Glomeromycotina</taxon>
        <taxon>Glomeromycetes</taxon>
        <taxon>Glomerales</taxon>
        <taxon>Glomeraceae</taxon>
        <taxon>Rhizophagus</taxon>
    </lineage>
</organism>
<dbReference type="EMBL" id="LLXI01001719">
    <property type="protein sequence ID" value="PKY54907.1"/>
    <property type="molecule type" value="Genomic_DNA"/>
</dbReference>
<name>A0A2I1H7R2_9GLOM</name>
<evidence type="ECO:0000313" key="1">
    <source>
        <dbReference type="EMBL" id="PKY54907.1"/>
    </source>
</evidence>
<keyword evidence="2" id="KW-1185">Reference proteome</keyword>
<gene>
    <name evidence="1" type="ORF">RhiirA4_473979</name>
</gene>
<reference evidence="1 2" key="1">
    <citation type="submission" date="2015-10" db="EMBL/GenBank/DDBJ databases">
        <title>Genome analyses suggest a sexual origin of heterokaryosis in a supposedly ancient asexual fungus.</title>
        <authorList>
            <person name="Ropars J."/>
            <person name="Sedzielewska K."/>
            <person name="Noel J."/>
            <person name="Charron P."/>
            <person name="Farinelli L."/>
            <person name="Marton T."/>
            <person name="Kruger M."/>
            <person name="Pelin A."/>
            <person name="Brachmann A."/>
            <person name="Corradi N."/>
        </authorList>
    </citation>
    <scope>NUCLEOTIDE SEQUENCE [LARGE SCALE GENOMIC DNA]</scope>
    <source>
        <strain evidence="1 2">A4</strain>
    </source>
</reference>